<evidence type="ECO:0000313" key="4">
    <source>
        <dbReference type="WBParaSite" id="nOo.2.0.1.t08742-RA"/>
    </source>
</evidence>
<dbReference type="Pfam" id="PF21530">
    <property type="entry name" value="Pif1_2B_dom"/>
    <property type="match status" value="1"/>
</dbReference>
<dbReference type="InterPro" id="IPR049163">
    <property type="entry name" value="Pif1-like_2B_dom"/>
</dbReference>
<feature type="domain" description="DNA helicase Pif1-like 2B" evidence="1">
    <location>
        <begin position="60"/>
        <end position="98"/>
    </location>
</feature>
<dbReference type="EMBL" id="UYRW01003820">
    <property type="protein sequence ID" value="VDM91626.1"/>
    <property type="molecule type" value="Genomic_DNA"/>
</dbReference>
<evidence type="ECO:0000259" key="1">
    <source>
        <dbReference type="Pfam" id="PF21530"/>
    </source>
</evidence>
<dbReference type="PANTHER" id="PTHR10492:SF57">
    <property type="entry name" value="ATP-DEPENDENT DNA HELICASE"/>
    <property type="match status" value="1"/>
</dbReference>
<reference evidence="4" key="1">
    <citation type="submission" date="2016-06" db="UniProtKB">
        <authorList>
            <consortium name="WormBaseParasite"/>
        </authorList>
    </citation>
    <scope>IDENTIFICATION</scope>
</reference>
<dbReference type="OrthoDB" id="1303009at2759"/>
<organism evidence="4">
    <name type="scientific">Onchocerca ochengi</name>
    <name type="common">Filarial nematode worm</name>
    <dbReference type="NCBI Taxonomy" id="42157"/>
    <lineage>
        <taxon>Eukaryota</taxon>
        <taxon>Metazoa</taxon>
        <taxon>Ecdysozoa</taxon>
        <taxon>Nematoda</taxon>
        <taxon>Chromadorea</taxon>
        <taxon>Rhabditida</taxon>
        <taxon>Spirurina</taxon>
        <taxon>Spiruromorpha</taxon>
        <taxon>Filarioidea</taxon>
        <taxon>Onchocercidae</taxon>
        <taxon>Onchocerca</taxon>
    </lineage>
</organism>
<dbReference type="STRING" id="42157.A0A182EKV3"/>
<evidence type="ECO:0000313" key="3">
    <source>
        <dbReference type="Proteomes" id="UP000271087"/>
    </source>
</evidence>
<dbReference type="AlphaFoldDB" id="A0A182EKV3"/>
<accession>A0A182EKV3</accession>
<reference evidence="2 3" key="2">
    <citation type="submission" date="2018-08" db="EMBL/GenBank/DDBJ databases">
        <authorList>
            <person name="Laetsch R D."/>
            <person name="Stevens L."/>
            <person name="Kumar S."/>
            <person name="Blaxter L. M."/>
        </authorList>
    </citation>
    <scope>NUCLEOTIDE SEQUENCE [LARGE SCALE GENOMIC DNA]</scope>
</reference>
<dbReference type="PANTHER" id="PTHR10492">
    <property type="match status" value="1"/>
</dbReference>
<protein>
    <submittedName>
        <fullName evidence="4">ATP-dependent DNA helicase</fullName>
    </submittedName>
</protein>
<name>A0A182EKV3_ONCOC</name>
<proteinExistence type="predicted"/>
<gene>
    <name evidence="2" type="ORF">NOO_LOCUS8742</name>
</gene>
<evidence type="ECO:0000313" key="2">
    <source>
        <dbReference type="EMBL" id="VDM91626.1"/>
    </source>
</evidence>
<dbReference type="WBParaSite" id="nOo.2.0.1.t08742-RA">
    <property type="protein sequence ID" value="nOo.2.0.1.t08742-RA"/>
    <property type="gene ID" value="nOo.2.0.1.g08742"/>
</dbReference>
<sequence length="139" mass="15605">MAQIQAELRAARLGDAVLHLQNDRSVRMDTVTSIAENWERKGAVVDTIAEADEAVKNPTEFLNSLDLPGMPPHVLHLKIGVPIIMPRNINQPKLCNGRVGKQTSQYQHRQWNNKKYCILTCIVKLNILDVSEADVKKTP</sequence>
<dbReference type="Proteomes" id="UP000271087">
    <property type="component" value="Unassembled WGS sequence"/>
</dbReference>
<keyword evidence="3" id="KW-1185">Reference proteome</keyword>